<dbReference type="PANTHER" id="PTHR35561">
    <property type="entry name" value="RNA 2',3'-CYCLIC PHOSPHODIESTERASE"/>
    <property type="match status" value="1"/>
</dbReference>
<dbReference type="NCBIfam" id="TIGR02258">
    <property type="entry name" value="2_5_ligase"/>
    <property type="match status" value="1"/>
</dbReference>
<dbReference type="Proteomes" id="UP001180840">
    <property type="component" value="Unassembled WGS sequence"/>
</dbReference>
<proteinExistence type="inferred from homology"/>
<dbReference type="InterPro" id="IPR009097">
    <property type="entry name" value="Cyclic_Pdiesterase"/>
</dbReference>
<feature type="short sequence motif" description="HXTX 2" evidence="2">
    <location>
        <begin position="118"/>
        <end position="121"/>
    </location>
</feature>
<name>A0ABU1ZYK9_9CORY</name>
<evidence type="ECO:0000313" key="3">
    <source>
        <dbReference type="EMBL" id="MDR7330007.1"/>
    </source>
</evidence>
<dbReference type="EMBL" id="JAVDXZ010000001">
    <property type="protein sequence ID" value="MDR7330007.1"/>
    <property type="molecule type" value="Genomic_DNA"/>
</dbReference>
<feature type="active site" description="Proton donor" evidence="2">
    <location>
        <position position="42"/>
    </location>
</feature>
<feature type="active site" description="Proton acceptor" evidence="2">
    <location>
        <position position="118"/>
    </location>
</feature>
<keyword evidence="1 2" id="KW-0378">Hydrolase</keyword>
<organism evidence="3 4">
    <name type="scientific">Corynebacterium guangdongense</name>
    <dbReference type="NCBI Taxonomy" id="1783348"/>
    <lineage>
        <taxon>Bacteria</taxon>
        <taxon>Bacillati</taxon>
        <taxon>Actinomycetota</taxon>
        <taxon>Actinomycetes</taxon>
        <taxon>Mycobacteriales</taxon>
        <taxon>Corynebacteriaceae</taxon>
        <taxon>Corynebacterium</taxon>
    </lineage>
</organism>
<dbReference type="GO" id="GO:0016874">
    <property type="term" value="F:ligase activity"/>
    <property type="evidence" value="ECO:0007669"/>
    <property type="project" value="UniProtKB-KW"/>
</dbReference>
<evidence type="ECO:0000256" key="1">
    <source>
        <dbReference type="ARBA" id="ARBA00022801"/>
    </source>
</evidence>
<dbReference type="Pfam" id="PF13563">
    <property type="entry name" value="2_5_RNA_ligase2"/>
    <property type="match status" value="1"/>
</dbReference>
<evidence type="ECO:0000256" key="2">
    <source>
        <dbReference type="HAMAP-Rule" id="MF_01940"/>
    </source>
</evidence>
<dbReference type="Gene3D" id="3.90.1140.10">
    <property type="entry name" value="Cyclic phosphodiesterase"/>
    <property type="match status" value="1"/>
</dbReference>
<comment type="catalytic activity">
    <reaction evidence="2">
        <text>a 3'-end 2',3'-cyclophospho-ribonucleotide-RNA + H2O = a 3'-end 2'-phospho-ribonucleotide-RNA + H(+)</text>
        <dbReference type="Rhea" id="RHEA:11828"/>
        <dbReference type="Rhea" id="RHEA-COMP:10464"/>
        <dbReference type="Rhea" id="RHEA-COMP:17353"/>
        <dbReference type="ChEBI" id="CHEBI:15377"/>
        <dbReference type="ChEBI" id="CHEBI:15378"/>
        <dbReference type="ChEBI" id="CHEBI:83064"/>
        <dbReference type="ChEBI" id="CHEBI:173113"/>
        <dbReference type="EC" id="3.1.4.58"/>
    </reaction>
</comment>
<keyword evidence="3" id="KW-0436">Ligase</keyword>
<comment type="function">
    <text evidence="2">Hydrolyzes RNA 2',3'-cyclic phosphodiester to an RNA 2'-phosphomonoester.</text>
</comment>
<comment type="similarity">
    <text evidence="2">Belongs to the 2H phosphoesterase superfamily. ThpR family.</text>
</comment>
<reference evidence="3" key="1">
    <citation type="submission" date="2023-07" db="EMBL/GenBank/DDBJ databases">
        <title>Sequencing the genomes of 1000 actinobacteria strains.</title>
        <authorList>
            <person name="Klenk H.-P."/>
        </authorList>
    </citation>
    <scope>NUCLEOTIDE SEQUENCE</scope>
    <source>
        <strain evidence="3">DSM 107476</strain>
    </source>
</reference>
<evidence type="ECO:0000313" key="4">
    <source>
        <dbReference type="Proteomes" id="UP001180840"/>
    </source>
</evidence>
<accession>A0ABU1ZYK9</accession>
<feature type="short sequence motif" description="HXTX 1" evidence="2">
    <location>
        <begin position="42"/>
        <end position="45"/>
    </location>
</feature>
<dbReference type="RefSeq" id="WP_290195308.1">
    <property type="nucleotide sequence ID" value="NZ_CP047654.1"/>
</dbReference>
<dbReference type="PANTHER" id="PTHR35561:SF1">
    <property type="entry name" value="RNA 2',3'-CYCLIC PHOSPHODIESTERASE"/>
    <property type="match status" value="1"/>
</dbReference>
<dbReference type="EC" id="3.1.4.58" evidence="2"/>
<gene>
    <name evidence="3" type="ORF">J2S39_001683</name>
</gene>
<dbReference type="HAMAP" id="MF_01940">
    <property type="entry name" value="RNA_CPDase"/>
    <property type="match status" value="1"/>
</dbReference>
<sequence>MKRVFAAITPPQDVIEHLAAALRPVRQEFGRELRWTDPDAWHLTLAFYGEQPNDVSDLGDFLARAAALSAPLRLHLRGAGAFNSRTLWIGVGGEVRGLRELMADCLLDPEERHRQRAHLTVARAIPRSEWALREVAHALSVYAGPEFRVDELHLMESHLGEGRGGGSRYEVLESFRLG</sequence>
<dbReference type="InterPro" id="IPR004175">
    <property type="entry name" value="RNA_CPDase"/>
</dbReference>
<keyword evidence="4" id="KW-1185">Reference proteome</keyword>
<comment type="caution">
    <text evidence="3">The sequence shown here is derived from an EMBL/GenBank/DDBJ whole genome shotgun (WGS) entry which is preliminary data.</text>
</comment>
<protein>
    <recommendedName>
        <fullName evidence="2">RNA 2',3'-cyclic phosphodiesterase</fullName>
        <shortName evidence="2">RNA 2',3'-CPDase</shortName>
        <ecNumber evidence="2">3.1.4.58</ecNumber>
    </recommendedName>
</protein>
<dbReference type="SUPFAM" id="SSF55144">
    <property type="entry name" value="LigT-like"/>
    <property type="match status" value="1"/>
</dbReference>